<gene>
    <name evidence="2" type="ORF">cyc_06128</name>
</gene>
<evidence type="ECO:0000256" key="1">
    <source>
        <dbReference type="ARBA" id="ARBA00022737"/>
    </source>
</evidence>
<dbReference type="SUPFAM" id="SSF50978">
    <property type="entry name" value="WD40 repeat-like"/>
    <property type="match status" value="1"/>
</dbReference>
<dbReference type="VEuPathDB" id="ToxoDB:LOC34622365"/>
<dbReference type="VEuPathDB" id="ToxoDB:cyc_06128"/>
<keyword evidence="1" id="KW-0677">Repeat</keyword>
<dbReference type="AlphaFoldDB" id="A0A1D3D318"/>
<comment type="caution">
    <text evidence="2">The sequence shown here is derived from an EMBL/GenBank/DDBJ whole genome shotgun (WGS) entry which is preliminary data.</text>
</comment>
<evidence type="ECO:0008006" key="4">
    <source>
        <dbReference type="Google" id="ProtNLM"/>
    </source>
</evidence>
<dbReference type="PANTHER" id="PTHR44324:SF4">
    <property type="entry name" value="WD40 REPEAT DOMAIN 95"/>
    <property type="match status" value="1"/>
</dbReference>
<dbReference type="EMBL" id="JROU02000962">
    <property type="protein sequence ID" value="OEH77842.1"/>
    <property type="molecule type" value="Genomic_DNA"/>
</dbReference>
<evidence type="ECO:0000313" key="2">
    <source>
        <dbReference type="EMBL" id="OEH77842.1"/>
    </source>
</evidence>
<dbReference type="SMART" id="SM00320">
    <property type="entry name" value="WD40"/>
    <property type="match status" value="2"/>
</dbReference>
<evidence type="ECO:0000313" key="3">
    <source>
        <dbReference type="Proteomes" id="UP000095192"/>
    </source>
</evidence>
<dbReference type="InterPro" id="IPR001680">
    <property type="entry name" value="WD40_rpt"/>
</dbReference>
<reference evidence="2 3" key="1">
    <citation type="journal article" date="2016" name="BMC Genomics">
        <title>Comparative genomics reveals Cyclospora cayetanensis possesses coccidia-like metabolism and invasion components but unique surface antigens.</title>
        <authorList>
            <person name="Liu S."/>
            <person name="Wang L."/>
            <person name="Zheng H."/>
            <person name="Xu Z."/>
            <person name="Roellig D.M."/>
            <person name="Li N."/>
            <person name="Frace M.A."/>
            <person name="Tang K."/>
            <person name="Arrowood M.J."/>
            <person name="Moss D.M."/>
            <person name="Zhang L."/>
            <person name="Feng Y."/>
            <person name="Xiao L."/>
        </authorList>
    </citation>
    <scope>NUCLEOTIDE SEQUENCE [LARGE SCALE GENOMIC DNA]</scope>
    <source>
        <strain evidence="2 3">CHN_HEN01</strain>
    </source>
</reference>
<accession>A0A1D3D318</accession>
<protein>
    <recommendedName>
        <fullName evidence="4">WD domain, G-beta repeat-containing protein</fullName>
    </recommendedName>
</protein>
<dbReference type="Pfam" id="PF00400">
    <property type="entry name" value="WD40"/>
    <property type="match status" value="1"/>
</dbReference>
<sequence>MEALAAPDELLTFPASLLAVGENGLQILSLPQLQPQVTLLPDVGSYQGPLEGPLGGPSHQKGPPSFAAAAVCSLGANSSIFVAALQHKPTLLYFNVTKNAAVYRQSTPTIVRCLAADSSGSFLFAGDDAGVLTVWQLSAVVLQQGASAAAPNAEAPLQHKLTPLICSWQAHDSGVCCICIHRSLLISAGRDGSLKAFQLAESMEEIPMSAWKHFACQRLRSVSQWMRRGLRLLLSLRDGRVVTAAADGIRLWRASCGVSITHIPPRQGLVLPLEGLQLLLLQHTGTQRLLSPLGLLRQHGGGGGDNSAATALCLLQRRVEQQQLLHKLLRQFIYQWAEGAV</sequence>
<dbReference type="Proteomes" id="UP000095192">
    <property type="component" value="Unassembled WGS sequence"/>
</dbReference>
<dbReference type="InterPro" id="IPR051242">
    <property type="entry name" value="WD-EF-hand_domain"/>
</dbReference>
<dbReference type="Gene3D" id="2.130.10.10">
    <property type="entry name" value="YVTN repeat-like/Quinoprotein amine dehydrogenase"/>
    <property type="match status" value="1"/>
</dbReference>
<dbReference type="PANTHER" id="PTHR44324">
    <property type="entry name" value="WD40 REPEAT DOMAIN 95"/>
    <property type="match status" value="1"/>
</dbReference>
<organism evidence="2 3">
    <name type="scientific">Cyclospora cayetanensis</name>
    <dbReference type="NCBI Taxonomy" id="88456"/>
    <lineage>
        <taxon>Eukaryota</taxon>
        <taxon>Sar</taxon>
        <taxon>Alveolata</taxon>
        <taxon>Apicomplexa</taxon>
        <taxon>Conoidasida</taxon>
        <taxon>Coccidia</taxon>
        <taxon>Eucoccidiorida</taxon>
        <taxon>Eimeriorina</taxon>
        <taxon>Eimeriidae</taxon>
        <taxon>Cyclospora</taxon>
    </lineage>
</organism>
<dbReference type="InterPro" id="IPR015943">
    <property type="entry name" value="WD40/YVTN_repeat-like_dom_sf"/>
</dbReference>
<dbReference type="InParanoid" id="A0A1D3D318"/>
<proteinExistence type="predicted"/>
<name>A0A1D3D318_9EIME</name>
<dbReference type="InterPro" id="IPR036322">
    <property type="entry name" value="WD40_repeat_dom_sf"/>
</dbReference>
<keyword evidence="3" id="KW-1185">Reference proteome</keyword>